<dbReference type="InterPro" id="IPR041546">
    <property type="entry name" value="ClpA/ClpB_AAA_lid"/>
</dbReference>
<evidence type="ECO:0000313" key="14">
    <source>
        <dbReference type="Proteomes" id="UP000264056"/>
    </source>
</evidence>
<dbReference type="Gene3D" id="4.10.860.10">
    <property type="entry name" value="UVR domain"/>
    <property type="match status" value="1"/>
</dbReference>
<evidence type="ECO:0000313" key="9">
    <source>
        <dbReference type="EMBL" id="AXQ78386.1"/>
    </source>
</evidence>
<evidence type="ECO:0000313" key="10">
    <source>
        <dbReference type="EMBL" id="RFU50345.1"/>
    </source>
</evidence>
<dbReference type="Proteomes" id="UP000246115">
    <property type="component" value="Chromosome"/>
</dbReference>
<reference evidence="9" key="4">
    <citation type="journal article" date="2019" name="Int. J. Syst. Evol. Microbiol.">
        <title>Streptococcus chenjunshii sp. nov. isolated from feces of Tibetan antelopes.</title>
        <authorList>
            <person name="Tian Z."/>
            <person name="Lu S."/>
            <person name="Jin D."/>
            <person name="Yang J."/>
            <person name="Pu J."/>
            <person name="Lai X.H."/>
            <person name="Bai X.N."/>
            <person name="Wu X.M."/>
            <person name="Li J."/>
            <person name="Wang S."/>
            <person name="Xu J."/>
        </authorList>
    </citation>
    <scope>NUCLEOTIDE SEQUENCE</scope>
    <source>
        <strain evidence="9">Z15</strain>
    </source>
</reference>
<dbReference type="InterPro" id="IPR019489">
    <property type="entry name" value="Clp_ATPase_C"/>
</dbReference>
<dbReference type="GO" id="GO:0006508">
    <property type="term" value="P:proteolysis"/>
    <property type="evidence" value="ECO:0007669"/>
    <property type="project" value="UniProtKB-KW"/>
</dbReference>
<dbReference type="Pfam" id="PF07724">
    <property type="entry name" value="AAA_2"/>
    <property type="match status" value="1"/>
</dbReference>
<gene>
    <name evidence="9" type="ORF">DDV21_004480</name>
    <name evidence="10" type="ORF">DDV22_09230</name>
    <name evidence="11" type="ORF">DDV23_09185</name>
</gene>
<keyword evidence="6" id="KW-0175">Coiled coil</keyword>
<dbReference type="EMBL" id="QVQY01000031">
    <property type="protein sequence ID" value="RFU50345.1"/>
    <property type="molecule type" value="Genomic_DNA"/>
</dbReference>
<comment type="function">
    <text evidence="5">Part of a stress-induced multi-chaperone system, it is involved in the recovery of the cell from heat-induced damage, in cooperation with DnaK, DnaJ and GrpE. Acts before DnaK, in the processing of protein aggregates. Protein binding stimulates the ATPase activity; ATP hydrolysis unfolds the denatured protein aggregates, which probably helps expose new hydrophobic binding sites on the surface of ClpB-bound aggregates, contributing to the solubilization and refolding of denatured protein aggregates by DnaK.</text>
</comment>
<evidence type="ECO:0000313" key="13">
    <source>
        <dbReference type="Proteomes" id="UP000262901"/>
    </source>
</evidence>
<dbReference type="InterPro" id="IPR027417">
    <property type="entry name" value="P-loop_NTPase"/>
</dbReference>
<dbReference type="Gene3D" id="3.40.50.300">
    <property type="entry name" value="P-loop containing nucleotide triphosphate hydrolases"/>
    <property type="match status" value="2"/>
</dbReference>
<feature type="domain" description="AAA+ ATPase" evidence="7">
    <location>
        <begin position="283"/>
        <end position="418"/>
    </location>
</feature>
<dbReference type="EMBL" id="QVQZ01000028">
    <property type="protein sequence ID" value="RFU52550.1"/>
    <property type="molecule type" value="Genomic_DNA"/>
</dbReference>
<evidence type="ECO:0000313" key="12">
    <source>
        <dbReference type="Proteomes" id="UP000246115"/>
    </source>
</evidence>
<feature type="domain" description="Clp ATPase C-terminal" evidence="8">
    <location>
        <begin position="797"/>
        <end position="885"/>
    </location>
</feature>
<keyword evidence="1" id="KW-0677">Repeat</keyword>
<evidence type="ECO:0000259" key="8">
    <source>
        <dbReference type="SMART" id="SM01086"/>
    </source>
</evidence>
<evidence type="ECO:0000256" key="3">
    <source>
        <dbReference type="ARBA" id="ARBA00022840"/>
    </source>
</evidence>
<dbReference type="InterPro" id="IPR028299">
    <property type="entry name" value="ClpA/B_CS2"/>
</dbReference>
<dbReference type="GO" id="GO:0005524">
    <property type="term" value="F:ATP binding"/>
    <property type="evidence" value="ECO:0007669"/>
    <property type="project" value="UniProtKB-KW"/>
</dbReference>
<dbReference type="PANTHER" id="PTHR11638:SF18">
    <property type="entry name" value="HEAT SHOCK PROTEIN 104"/>
    <property type="match status" value="1"/>
</dbReference>
<organism evidence="11 13">
    <name type="scientific">Streptococcus chenjunshii</name>
    <dbReference type="NCBI Taxonomy" id="2173853"/>
    <lineage>
        <taxon>Bacteria</taxon>
        <taxon>Bacillati</taxon>
        <taxon>Bacillota</taxon>
        <taxon>Bacilli</taxon>
        <taxon>Lactobacillales</taxon>
        <taxon>Streptococcaceae</taxon>
        <taxon>Streptococcus</taxon>
    </lineage>
</organism>
<evidence type="ECO:0000259" key="7">
    <source>
        <dbReference type="SMART" id="SM00382"/>
    </source>
</evidence>
<reference evidence="12" key="3">
    <citation type="submission" date="2018-08" db="EMBL/GenBank/DDBJ databases">
        <title>Streptococcus chenjunshii sp. nov., isolated from stools sample of the Tibetan antelope in the Qinghai-Tibet plateau, China.</title>
        <authorList>
            <person name="Tian Z."/>
        </authorList>
    </citation>
    <scope>NUCLEOTIDE SEQUENCE [LARGE SCALE GENOMIC DNA]</scope>
    <source>
        <strain evidence="12">Z15</strain>
    </source>
</reference>
<keyword evidence="3 11" id="KW-0067">ATP-binding</keyword>
<dbReference type="InterPro" id="IPR050130">
    <property type="entry name" value="ClpA_ClpB"/>
</dbReference>
<dbReference type="CDD" id="cd19499">
    <property type="entry name" value="RecA-like_ClpB_Hsp104-like"/>
    <property type="match status" value="1"/>
</dbReference>
<accession>A0A372KJW1</accession>
<dbReference type="GO" id="GO:0016887">
    <property type="term" value="F:ATP hydrolysis activity"/>
    <property type="evidence" value="ECO:0007669"/>
    <property type="project" value="InterPro"/>
</dbReference>
<dbReference type="CDD" id="cd00009">
    <property type="entry name" value="AAA"/>
    <property type="match status" value="1"/>
</dbReference>
<dbReference type="InterPro" id="IPR003959">
    <property type="entry name" value="ATPase_AAA_core"/>
</dbReference>
<dbReference type="FunFam" id="3.40.50.300:FF:000025">
    <property type="entry name" value="ATP-dependent Clp protease subunit"/>
    <property type="match status" value="1"/>
</dbReference>
<dbReference type="AlphaFoldDB" id="A0A372KJW1"/>
<dbReference type="Pfam" id="PF17871">
    <property type="entry name" value="AAA_lid_9"/>
    <property type="match status" value="1"/>
</dbReference>
<evidence type="ECO:0000313" key="11">
    <source>
        <dbReference type="EMBL" id="RFU52550.1"/>
    </source>
</evidence>
<proteinExistence type="predicted"/>
<evidence type="ECO:0000256" key="4">
    <source>
        <dbReference type="ARBA" id="ARBA00023186"/>
    </source>
</evidence>
<dbReference type="InterPro" id="IPR001270">
    <property type="entry name" value="ClpA/B"/>
</dbReference>
<dbReference type="Pfam" id="PF00004">
    <property type="entry name" value="AAA"/>
    <property type="match status" value="1"/>
</dbReference>
<dbReference type="Gene3D" id="1.10.8.60">
    <property type="match status" value="2"/>
</dbReference>
<dbReference type="PROSITE" id="PS00871">
    <property type="entry name" value="CLPAB_2"/>
    <property type="match status" value="1"/>
</dbReference>
<keyword evidence="4" id="KW-0143">Chaperone</keyword>
<protein>
    <submittedName>
        <fullName evidence="11">ATP-dependent Clp protease ATP-binding subunit</fullName>
    </submittedName>
</protein>
<dbReference type="KEGG" id="schj:DDV21_004480"/>
<keyword evidence="11" id="KW-0645">Protease</keyword>
<accession>A0A346NBJ1</accession>
<keyword evidence="2" id="KW-0547">Nucleotide-binding</keyword>
<keyword evidence="11" id="KW-0378">Hydrolase</keyword>
<dbReference type="SMART" id="SM00382">
    <property type="entry name" value="AAA"/>
    <property type="match status" value="2"/>
</dbReference>
<dbReference type="RefSeq" id="WP_116878805.1">
    <property type="nucleotide sequence ID" value="NZ_CP031733.1"/>
</dbReference>
<feature type="coiled-coil region" evidence="6">
    <location>
        <begin position="487"/>
        <end position="535"/>
    </location>
</feature>
<dbReference type="EMBL" id="CP031733">
    <property type="protein sequence ID" value="AXQ78386.1"/>
    <property type="molecule type" value="Genomic_DNA"/>
</dbReference>
<dbReference type="Gene3D" id="1.10.1780.10">
    <property type="entry name" value="Clp, N-terminal domain"/>
    <property type="match status" value="1"/>
</dbReference>
<dbReference type="InterPro" id="IPR036628">
    <property type="entry name" value="Clp_N_dom_sf"/>
</dbReference>
<dbReference type="PRINTS" id="PR00300">
    <property type="entry name" value="CLPPROTEASEA"/>
</dbReference>
<dbReference type="Proteomes" id="UP000264056">
    <property type="component" value="Unassembled WGS sequence"/>
</dbReference>
<dbReference type="GO" id="GO:0005737">
    <property type="term" value="C:cytoplasm"/>
    <property type="evidence" value="ECO:0007669"/>
    <property type="project" value="TreeGrafter"/>
</dbReference>
<dbReference type="PANTHER" id="PTHR11638">
    <property type="entry name" value="ATP-DEPENDENT CLP PROTEASE"/>
    <property type="match status" value="1"/>
</dbReference>
<name>A0A372KJW1_9STRE</name>
<sequence length="895" mass="101074">MSDKKKSNDSLIIEYKFTKQTKEALEAAAELVKADKRELIMSQDLLSALASTVDSGANYALGRYSITKTKILKEIEAADLVKERMEIVLDERDNYLGNPERRRRQLRARWLKANPVEFLPEAATQTRVKYAQDLFLSENVKNILEFAEEMRFQNVPEGGIDSYWILIGMVQDEASNACQVIEKLMLKYDPHLMLSLEDIQSRFSIREGHYHWSDFRDGRAEEERQKKAAESEQISHKLDNPDYSILEDIATDLTEKAEKGLLQPVIGREKELKSIEVALVRRDKNNVALLGEGGVGKSAIVEGLAIKIVNQEIPSLKGKKILQFSLKDLNAALRWEYNRGVLRFIDEMAREKNVILFIDEIHMLWEGKSLTDSLKPVMARSDFRIIGATTPREWQDYIARDSALVRRFEKITVAEPSLEDTQKIVKAVIPVYENHYNLHYNQGAISGAVKLAKRYLLQERLPDSAFTVIDNAGALVSIEGGTVSKANQAYDAKLKRLKNKLKQLQAVEFPDREQIDKVRQKMSDLQADFQKSRNKMTSNPQNNLRVGVKDVKKAVALKTGIPLKDIKVSTREADRADSLERLKQLPERLSQKIIGQSEAIDAISRAVIRSKTGFRNPHRPVGVYLFLGTSGVGKTETAKTLASEMFGQHNRMIRIDMSEFQEEHTVSKLIGAPPGYVGFEGGGQLTNKVRQEPYSVILFDEIEKAHPKIFDILLQVFDDGILTDGNGVTTDFKETIIVMTSNLGMGDSQQTSGIGFGQLASQLDYDYINNNAQSAIKSYFRPEFLNRIDEIVTFKPFDEQALFEIASLLLKEEQALIADQGIDARFDEKAAAFIAQTCSDPINGARPLKRGITRLVEDKLSSMLINGDIKRGDRILITADKEIQVLKQENKKNRS</sequence>
<dbReference type="GO" id="GO:0034605">
    <property type="term" value="P:cellular response to heat"/>
    <property type="evidence" value="ECO:0007669"/>
    <property type="project" value="TreeGrafter"/>
</dbReference>
<feature type="domain" description="AAA+ ATPase" evidence="7">
    <location>
        <begin position="620"/>
        <end position="769"/>
    </location>
</feature>
<dbReference type="SUPFAM" id="SSF52540">
    <property type="entry name" value="P-loop containing nucleoside triphosphate hydrolases"/>
    <property type="match status" value="2"/>
</dbReference>
<evidence type="ECO:0000256" key="6">
    <source>
        <dbReference type="SAM" id="Coils"/>
    </source>
</evidence>
<dbReference type="Proteomes" id="UP000262901">
    <property type="component" value="Unassembled WGS sequence"/>
</dbReference>
<reference evidence="10 14" key="1">
    <citation type="submission" date="2018-08" db="EMBL/GenBank/DDBJ databases">
        <title>Draft genome of Streptococcus sp .nov. Z2.</title>
        <authorList>
            <person name="Tian Z."/>
        </authorList>
    </citation>
    <scope>NUCLEOTIDE SEQUENCE [LARGE SCALE GENOMIC DNA]</scope>
    <source>
        <strain evidence="10 14">Z2</strain>
    </source>
</reference>
<dbReference type="InterPro" id="IPR003593">
    <property type="entry name" value="AAA+_ATPase"/>
</dbReference>
<evidence type="ECO:0000256" key="1">
    <source>
        <dbReference type="ARBA" id="ARBA00022737"/>
    </source>
</evidence>
<reference evidence="11 13" key="2">
    <citation type="submission" date="2018-08" db="EMBL/GenBank/DDBJ databases">
        <title>Draft genome of Streptococcus sp. nov. Z1.</title>
        <authorList>
            <person name="Tian Z."/>
        </authorList>
    </citation>
    <scope>NUCLEOTIDE SEQUENCE [LARGE SCALE GENOMIC DNA]</scope>
    <source>
        <strain evidence="11">Z1</strain>
        <strain evidence="13">Z1(2018)</strain>
    </source>
</reference>
<keyword evidence="14" id="KW-1185">Reference proteome</keyword>
<dbReference type="GO" id="GO:0008233">
    <property type="term" value="F:peptidase activity"/>
    <property type="evidence" value="ECO:0007669"/>
    <property type="project" value="UniProtKB-KW"/>
</dbReference>
<evidence type="ECO:0000256" key="2">
    <source>
        <dbReference type="ARBA" id="ARBA00022741"/>
    </source>
</evidence>
<dbReference type="Pfam" id="PF10431">
    <property type="entry name" value="ClpB_D2-small"/>
    <property type="match status" value="1"/>
</dbReference>
<dbReference type="SMART" id="SM01086">
    <property type="entry name" value="ClpB_D2-small"/>
    <property type="match status" value="1"/>
</dbReference>
<dbReference type="OrthoDB" id="2207457at2"/>
<evidence type="ECO:0000256" key="5">
    <source>
        <dbReference type="ARBA" id="ARBA00025613"/>
    </source>
</evidence>